<dbReference type="Proteomes" id="UP001642260">
    <property type="component" value="Unassembled WGS sequence"/>
</dbReference>
<keyword evidence="4 6" id="KW-0964">Secreted</keyword>
<evidence type="ECO:0000256" key="4">
    <source>
        <dbReference type="ARBA" id="ARBA00022525"/>
    </source>
</evidence>
<dbReference type="GO" id="GO:0060320">
    <property type="term" value="P:rejection of self pollen"/>
    <property type="evidence" value="ECO:0007669"/>
    <property type="project" value="UniProtKB-KW"/>
</dbReference>
<feature type="chain" id="PRO_5044529448" description="S-protein homolog" evidence="6">
    <location>
        <begin position="21"/>
        <end position="244"/>
    </location>
</feature>
<comment type="subcellular location">
    <subcellularLocation>
        <location evidence="1 6">Secreted</location>
    </subcellularLocation>
</comment>
<dbReference type="Pfam" id="PF05938">
    <property type="entry name" value="Self-incomp_S1"/>
    <property type="match status" value="2"/>
</dbReference>
<dbReference type="GO" id="GO:0005576">
    <property type="term" value="C:extracellular region"/>
    <property type="evidence" value="ECO:0007669"/>
    <property type="project" value="UniProtKB-SubCell"/>
</dbReference>
<protein>
    <recommendedName>
        <fullName evidence="6">S-protein homolog</fullName>
    </recommendedName>
</protein>
<dbReference type="PANTHER" id="PTHR31232:SF78">
    <property type="entry name" value="S-PROTEIN HOMOLOG"/>
    <property type="match status" value="1"/>
</dbReference>
<proteinExistence type="inferred from homology"/>
<gene>
    <name evidence="7" type="ORF">ERUC_LOCUS32880</name>
</gene>
<dbReference type="AlphaFoldDB" id="A0ABC8LA16"/>
<keyword evidence="8" id="KW-1185">Reference proteome</keyword>
<dbReference type="InterPro" id="IPR010264">
    <property type="entry name" value="Self-incomp_S1"/>
</dbReference>
<comment type="similarity">
    <text evidence="2 6">Belongs to the plant self-incompatibility (S1) protein family.</text>
</comment>
<feature type="signal peptide" evidence="6">
    <location>
        <begin position="1"/>
        <end position="20"/>
    </location>
</feature>
<evidence type="ECO:0000256" key="6">
    <source>
        <dbReference type="RuleBase" id="RU367044"/>
    </source>
</evidence>
<comment type="caution">
    <text evidence="7">The sequence shown here is derived from an EMBL/GenBank/DDBJ whole genome shotgun (WGS) entry which is preliminary data.</text>
</comment>
<name>A0ABC8LA16_ERUVS</name>
<evidence type="ECO:0000313" key="8">
    <source>
        <dbReference type="Proteomes" id="UP001642260"/>
    </source>
</evidence>
<keyword evidence="3 6" id="KW-0713">Self-incompatibility</keyword>
<evidence type="ECO:0000256" key="3">
    <source>
        <dbReference type="ARBA" id="ARBA00022471"/>
    </source>
</evidence>
<dbReference type="PANTHER" id="PTHR31232">
    <property type="match status" value="1"/>
</dbReference>
<dbReference type="EMBL" id="CAKOAT010486264">
    <property type="protein sequence ID" value="CAH8379465.1"/>
    <property type="molecule type" value="Genomic_DNA"/>
</dbReference>
<evidence type="ECO:0000313" key="7">
    <source>
        <dbReference type="EMBL" id="CAH8379465.1"/>
    </source>
</evidence>
<sequence length="244" mass="28562">MNNFLIILILLDLCTGLSNGFDMQAKTKVMLLNQLEHNKLLKVRCGNHKGEEKLLKIGEEYEFTFGDNFSGATNYSCKMDRGPDNFKHHQEFVVYDAMWTKYPEITCKWMAREDGIYYSQDGNLPQKKYEWEGSRLTGNKVTLRNELEHNKLLKVRCANDEGEHLLKIGEEYEFSFDDYFFHSCTMAQGPNNFKHHKKFCAYMPINADDAPPKWIAREDGIYFTNDGNVPQKKYEWDGPRLLKN</sequence>
<reference evidence="7 8" key="1">
    <citation type="submission" date="2022-03" db="EMBL/GenBank/DDBJ databases">
        <authorList>
            <person name="Macdonald S."/>
            <person name="Ahmed S."/>
            <person name="Newling K."/>
        </authorList>
    </citation>
    <scope>NUCLEOTIDE SEQUENCE [LARGE SCALE GENOMIC DNA]</scope>
</reference>
<evidence type="ECO:0000256" key="2">
    <source>
        <dbReference type="ARBA" id="ARBA00005581"/>
    </source>
</evidence>
<organism evidence="7 8">
    <name type="scientific">Eruca vesicaria subsp. sativa</name>
    <name type="common">Garden rocket</name>
    <name type="synonym">Eruca sativa</name>
    <dbReference type="NCBI Taxonomy" id="29727"/>
    <lineage>
        <taxon>Eukaryota</taxon>
        <taxon>Viridiplantae</taxon>
        <taxon>Streptophyta</taxon>
        <taxon>Embryophyta</taxon>
        <taxon>Tracheophyta</taxon>
        <taxon>Spermatophyta</taxon>
        <taxon>Magnoliopsida</taxon>
        <taxon>eudicotyledons</taxon>
        <taxon>Gunneridae</taxon>
        <taxon>Pentapetalae</taxon>
        <taxon>rosids</taxon>
        <taxon>malvids</taxon>
        <taxon>Brassicales</taxon>
        <taxon>Brassicaceae</taxon>
        <taxon>Brassiceae</taxon>
        <taxon>Eruca</taxon>
    </lineage>
</organism>
<evidence type="ECO:0000256" key="1">
    <source>
        <dbReference type="ARBA" id="ARBA00004613"/>
    </source>
</evidence>
<keyword evidence="5 6" id="KW-0732">Signal</keyword>
<evidence type="ECO:0000256" key="5">
    <source>
        <dbReference type="ARBA" id="ARBA00022729"/>
    </source>
</evidence>
<accession>A0ABC8LA16</accession>